<dbReference type="PANTHER" id="PTHR33164">
    <property type="entry name" value="TRANSCRIPTIONAL REGULATOR, MARR FAMILY"/>
    <property type="match status" value="1"/>
</dbReference>
<dbReference type="InterPro" id="IPR000835">
    <property type="entry name" value="HTH_MarR-typ"/>
</dbReference>
<organism evidence="2 3">
    <name type="scientific">Psychromarinibacter halotolerans</name>
    <dbReference type="NCBI Taxonomy" id="1775175"/>
    <lineage>
        <taxon>Bacteria</taxon>
        <taxon>Pseudomonadati</taxon>
        <taxon>Pseudomonadota</taxon>
        <taxon>Alphaproteobacteria</taxon>
        <taxon>Rhodobacterales</taxon>
        <taxon>Paracoccaceae</taxon>
        <taxon>Psychromarinibacter</taxon>
    </lineage>
</organism>
<evidence type="ECO:0000313" key="2">
    <source>
        <dbReference type="EMBL" id="MFC3142740.1"/>
    </source>
</evidence>
<dbReference type="InterPro" id="IPR039422">
    <property type="entry name" value="MarR/SlyA-like"/>
</dbReference>
<feature type="domain" description="HTH marR-type" evidence="1">
    <location>
        <begin position="1"/>
        <end position="134"/>
    </location>
</feature>
<evidence type="ECO:0000259" key="1">
    <source>
        <dbReference type="PROSITE" id="PS50995"/>
    </source>
</evidence>
<dbReference type="PROSITE" id="PS50995">
    <property type="entry name" value="HTH_MARR_2"/>
    <property type="match status" value="1"/>
</dbReference>
<protein>
    <submittedName>
        <fullName evidence="2">MarR family winged helix-turn-helix transcriptional regulator</fullName>
    </submittedName>
</protein>
<keyword evidence="3" id="KW-1185">Reference proteome</keyword>
<gene>
    <name evidence="2" type="ORF">ACFOGP_08465</name>
</gene>
<reference evidence="3" key="1">
    <citation type="journal article" date="2019" name="Int. J. Syst. Evol. Microbiol.">
        <title>The Global Catalogue of Microorganisms (GCM) 10K type strain sequencing project: providing services to taxonomists for standard genome sequencing and annotation.</title>
        <authorList>
            <consortium name="The Broad Institute Genomics Platform"/>
            <consortium name="The Broad Institute Genome Sequencing Center for Infectious Disease"/>
            <person name="Wu L."/>
            <person name="Ma J."/>
        </authorList>
    </citation>
    <scope>NUCLEOTIDE SEQUENCE [LARGE SCALE GENOMIC DNA]</scope>
    <source>
        <strain evidence="3">KCTC 52366</strain>
    </source>
</reference>
<dbReference type="RefSeq" id="WP_275633527.1">
    <property type="nucleotide sequence ID" value="NZ_JARGYD010000005.1"/>
</dbReference>
<dbReference type="SUPFAM" id="SSF46785">
    <property type="entry name" value="Winged helix' DNA-binding domain"/>
    <property type="match status" value="1"/>
</dbReference>
<dbReference type="Gene3D" id="1.10.10.10">
    <property type="entry name" value="Winged helix-like DNA-binding domain superfamily/Winged helix DNA-binding domain"/>
    <property type="match status" value="1"/>
</dbReference>
<name>A0ABV7GMS1_9RHOB</name>
<dbReference type="PRINTS" id="PR00598">
    <property type="entry name" value="HTHMARR"/>
</dbReference>
<evidence type="ECO:0000313" key="3">
    <source>
        <dbReference type="Proteomes" id="UP001595632"/>
    </source>
</evidence>
<accession>A0ABV7GMS1</accession>
<dbReference type="PANTHER" id="PTHR33164:SF57">
    <property type="entry name" value="MARR-FAMILY TRANSCRIPTIONAL REGULATOR"/>
    <property type="match status" value="1"/>
</dbReference>
<sequence>MNKRELGRAALQAFGLDSEIDLPQLDVLIAIWAPSKEFGKDREPETMVATVAQRLNIDPSRASRMVSDLIGKGLARRAVSQTDARRTIVELTDRGRAIVDAVRRFKYLVMGEFLSSWTEEERKTFKPLLERFVSWADEAWAIGPERFAKEVNEIAEGLARKCAS</sequence>
<dbReference type="Proteomes" id="UP001595632">
    <property type="component" value="Unassembled WGS sequence"/>
</dbReference>
<dbReference type="InterPro" id="IPR036388">
    <property type="entry name" value="WH-like_DNA-bd_sf"/>
</dbReference>
<dbReference type="SMART" id="SM00347">
    <property type="entry name" value="HTH_MARR"/>
    <property type="match status" value="1"/>
</dbReference>
<comment type="caution">
    <text evidence="2">The sequence shown here is derived from an EMBL/GenBank/DDBJ whole genome shotgun (WGS) entry which is preliminary data.</text>
</comment>
<dbReference type="InterPro" id="IPR036390">
    <property type="entry name" value="WH_DNA-bd_sf"/>
</dbReference>
<dbReference type="EMBL" id="JBHRTB010000010">
    <property type="protein sequence ID" value="MFC3142740.1"/>
    <property type="molecule type" value="Genomic_DNA"/>
</dbReference>
<proteinExistence type="predicted"/>